<feature type="transmembrane region" description="Helical" evidence="1">
    <location>
        <begin position="238"/>
        <end position="260"/>
    </location>
</feature>
<keyword evidence="1" id="KW-0812">Transmembrane</keyword>
<evidence type="ECO:0000256" key="1">
    <source>
        <dbReference type="SAM" id="Phobius"/>
    </source>
</evidence>
<feature type="transmembrane region" description="Helical" evidence="1">
    <location>
        <begin position="108"/>
        <end position="130"/>
    </location>
</feature>
<dbReference type="AlphaFoldDB" id="A0A7C1K072"/>
<gene>
    <name evidence="2" type="ORF">ENQ20_09070</name>
</gene>
<feature type="transmembrane region" description="Helical" evidence="1">
    <location>
        <begin position="142"/>
        <end position="175"/>
    </location>
</feature>
<evidence type="ECO:0000313" key="2">
    <source>
        <dbReference type="EMBL" id="HDX31629.1"/>
    </source>
</evidence>
<feature type="transmembrane region" description="Helical" evidence="1">
    <location>
        <begin position="445"/>
        <end position="463"/>
    </location>
</feature>
<feature type="transmembrane region" description="Helical" evidence="1">
    <location>
        <begin position="414"/>
        <end position="433"/>
    </location>
</feature>
<dbReference type="PANTHER" id="PTHR38454">
    <property type="entry name" value="INTEGRAL MEMBRANE PROTEIN-RELATED"/>
    <property type="match status" value="1"/>
</dbReference>
<feature type="transmembrane region" description="Helical" evidence="1">
    <location>
        <begin position="343"/>
        <end position="363"/>
    </location>
</feature>
<feature type="transmembrane region" description="Helical" evidence="1">
    <location>
        <begin position="475"/>
        <end position="493"/>
    </location>
</feature>
<feature type="transmembrane region" description="Helical" evidence="1">
    <location>
        <begin position="82"/>
        <end position="101"/>
    </location>
</feature>
<keyword evidence="1" id="KW-0472">Membrane</keyword>
<feature type="transmembrane region" description="Helical" evidence="1">
    <location>
        <begin position="303"/>
        <end position="322"/>
    </location>
</feature>
<dbReference type="PANTHER" id="PTHR38454:SF1">
    <property type="entry name" value="INTEGRAL MEMBRANE PROTEIN"/>
    <property type="match status" value="1"/>
</dbReference>
<reference evidence="2" key="1">
    <citation type="journal article" date="2020" name="mSystems">
        <title>Genome- and Community-Level Interaction Insights into Carbon Utilization and Element Cycling Functions of Hydrothermarchaeota in Hydrothermal Sediment.</title>
        <authorList>
            <person name="Zhou Z."/>
            <person name="Liu Y."/>
            <person name="Xu W."/>
            <person name="Pan J."/>
            <person name="Luo Z.H."/>
            <person name="Li M."/>
        </authorList>
    </citation>
    <scope>NUCLEOTIDE SEQUENCE [LARGE SCALE GENOMIC DNA]</scope>
    <source>
        <strain evidence="2">SpSt-289</strain>
    </source>
</reference>
<keyword evidence="1" id="KW-1133">Transmembrane helix</keyword>
<protein>
    <recommendedName>
        <fullName evidence="3">YfhO family protein</fullName>
    </recommendedName>
</protein>
<dbReference type="EMBL" id="DSMG01000088">
    <property type="protein sequence ID" value="HDX31629.1"/>
    <property type="molecule type" value="Genomic_DNA"/>
</dbReference>
<feature type="transmembrane region" description="Helical" evidence="1">
    <location>
        <begin position="758"/>
        <end position="778"/>
    </location>
</feature>
<name>A0A7C1K072_9CHLR</name>
<organism evidence="2">
    <name type="scientific">Caldilinea aerophila</name>
    <dbReference type="NCBI Taxonomy" id="133453"/>
    <lineage>
        <taxon>Bacteria</taxon>
        <taxon>Bacillati</taxon>
        <taxon>Chloroflexota</taxon>
        <taxon>Caldilineae</taxon>
        <taxon>Caldilineales</taxon>
        <taxon>Caldilineaceae</taxon>
        <taxon>Caldilinea</taxon>
    </lineage>
</organism>
<feature type="transmembrane region" description="Helical" evidence="1">
    <location>
        <begin position="209"/>
        <end position="226"/>
    </location>
</feature>
<feature type="transmembrane region" description="Helical" evidence="1">
    <location>
        <begin position="383"/>
        <end position="402"/>
    </location>
</feature>
<dbReference type="InterPro" id="IPR018580">
    <property type="entry name" value="Uncharacterised_YfhO"/>
</dbReference>
<comment type="caution">
    <text evidence="2">The sequence shown here is derived from an EMBL/GenBank/DDBJ whole genome shotgun (WGS) entry which is preliminary data.</text>
</comment>
<proteinExistence type="predicted"/>
<evidence type="ECO:0008006" key="3">
    <source>
        <dbReference type="Google" id="ProtNLM"/>
    </source>
</evidence>
<sequence length="793" mass="88462">MKSMPRISYLLQRHTTRALLLFLGLAAFFYTPVLLGLRTFPDGDFTHHFLSFSLFFQQELQNARLPVWNPYTYSGHPFLADVQAAVFYPIGSLLLALTLPFDSAAARLYFLQLEAVIQVALAGFFTYLLAQRLTQRHDAGLAAGICFAFSGYLTGYPVAQLAVLRTAIWLPLILWLMMRAVESPQRWERWSAVGIAAAVSFLAGHAQTFLYTLYVVAAWLLLLIAARWRQMFSIRQVAVIVAGMLLAAAVGVGLSAPQLLPSLEYMQLSVRASVDYAFVSGGFPLQDSWQLLLPGVLTYYSPLYIGIVGLGLAFVAVGAATVRSHWRATNEASELLRHRWGAFFFLGVAGVALLLSFGSNGFLYPLFYHLAPGFNLFRGQERAAFLVAFGLSMLAGYGLLAVRLTPQALRSWLATLYAGTVTGAVYTFGLLWQLPERTAIDSWRFLLLATLAIGLAAGFALLLRLPGWSRQRTQLLLLLIFASLFWANFATNLDRFSPARKTLLAPEVAALQEVAANRTFSAPRSGVQSPPGRVYNEFRVYEDYGMRIGVEDVWGASPLRLANYARLFESFPLDRMWRLTGVEHVLTWRRELFVPSMLLAEFPQNTDTTYLHRLVQRNPRAWVVYETVIADDEESVHLLADHTFDLDRRAVLPPESDLADRFDLPEASKHGATSFDVQLIQQAPGQLKITVESTSPGLLVVSENWMPGWRVRAVEWPHDALAPPGEALRVNLSFLGVPIPAGKSVIELRYQPDSVRNGLWIGAGTLVVLLFAAALRALHRHRHSKNEFKQEQL</sequence>
<accession>A0A7C1K072</accession>